<dbReference type="InterPro" id="IPR029058">
    <property type="entry name" value="AB_hydrolase_fold"/>
</dbReference>
<proteinExistence type="inferred from homology"/>
<dbReference type="FunFam" id="3.40.50.1820:FF:000042">
    <property type="entry name" value="probable strigolactone esterase DAD2"/>
    <property type="match status" value="1"/>
</dbReference>
<dbReference type="SUPFAM" id="SSF53474">
    <property type="entry name" value="alpha/beta-Hydrolases"/>
    <property type="match status" value="1"/>
</dbReference>
<dbReference type="RefSeq" id="WP_073080520.1">
    <property type="nucleotide sequence ID" value="NZ_FRBL01000004.1"/>
</dbReference>
<keyword evidence="2" id="KW-0378">Hydrolase</keyword>
<accession>A0A1M7BQ07</accession>
<dbReference type="GO" id="GO:0016787">
    <property type="term" value="F:hydrolase activity"/>
    <property type="evidence" value="ECO:0007669"/>
    <property type="project" value="UniProtKB-KW"/>
</dbReference>
<protein>
    <submittedName>
        <fullName evidence="4">Sigma-B regulation protein RsbQ</fullName>
    </submittedName>
</protein>
<sequence length="266" mass="29000">MAIARKNNIHIIGNPDAPQTLVFGHGFGIDQTSFKEVVTAFTDDYKIVLYDNVGGGKSDIAAFSFNRYATTDGYVKDIADIIQELGLTNVTFVGHSVSGMIGLLTSLQYPGIFERLIMIGSSPRYLNDEEQDYIGGFNQQSLNDLYAAMESNYHAWASGFSALAMNQPQRPELAAGFAASLTAIRADIAIAVARSIFQLDHRDALQHVKIPVLILQTADDIAVPGAVSEYMEARIPNSTRIKVQTTGHFPHMSAPQEVVSAIKTFL</sequence>
<reference evidence="4 5" key="1">
    <citation type="submission" date="2016-11" db="EMBL/GenBank/DDBJ databases">
        <authorList>
            <person name="Jaros S."/>
            <person name="Januszkiewicz K."/>
            <person name="Wedrychowicz H."/>
        </authorList>
    </citation>
    <scope>NUCLEOTIDE SEQUENCE [LARGE SCALE GENOMIC DNA]</scope>
    <source>
        <strain evidence="4 5">DSM 27406</strain>
    </source>
</reference>
<name>A0A1M7BQ07_9BACT</name>
<dbReference type="STRING" id="1419482.SAMN05444266_1046"/>
<evidence type="ECO:0000256" key="1">
    <source>
        <dbReference type="ARBA" id="ARBA00008645"/>
    </source>
</evidence>
<keyword evidence="5" id="KW-1185">Reference proteome</keyword>
<evidence type="ECO:0000256" key="2">
    <source>
        <dbReference type="ARBA" id="ARBA00022801"/>
    </source>
</evidence>
<dbReference type="Gene3D" id="3.40.50.1820">
    <property type="entry name" value="alpha/beta hydrolase"/>
    <property type="match status" value="1"/>
</dbReference>
<dbReference type="InterPro" id="IPR000073">
    <property type="entry name" value="AB_hydrolase_1"/>
</dbReference>
<dbReference type="PRINTS" id="PR00111">
    <property type="entry name" value="ABHYDROLASE"/>
</dbReference>
<dbReference type="OrthoDB" id="9780932at2"/>
<organism evidence="4 5">
    <name type="scientific">Chitinophaga jiangningensis</name>
    <dbReference type="NCBI Taxonomy" id="1419482"/>
    <lineage>
        <taxon>Bacteria</taxon>
        <taxon>Pseudomonadati</taxon>
        <taxon>Bacteroidota</taxon>
        <taxon>Chitinophagia</taxon>
        <taxon>Chitinophagales</taxon>
        <taxon>Chitinophagaceae</taxon>
        <taxon>Chitinophaga</taxon>
    </lineage>
</organism>
<dbReference type="Pfam" id="PF00561">
    <property type="entry name" value="Abhydrolase_1"/>
    <property type="match status" value="1"/>
</dbReference>
<evidence type="ECO:0000313" key="4">
    <source>
        <dbReference type="EMBL" id="SHL57050.1"/>
    </source>
</evidence>
<feature type="domain" description="AB hydrolase-1" evidence="3">
    <location>
        <begin position="20"/>
        <end position="255"/>
    </location>
</feature>
<comment type="similarity">
    <text evidence="1">Belongs to the AB hydrolase superfamily.</text>
</comment>
<evidence type="ECO:0000259" key="3">
    <source>
        <dbReference type="Pfam" id="PF00561"/>
    </source>
</evidence>
<evidence type="ECO:0000313" key="5">
    <source>
        <dbReference type="Proteomes" id="UP000184420"/>
    </source>
</evidence>
<dbReference type="EMBL" id="FRBL01000004">
    <property type="protein sequence ID" value="SHL57050.1"/>
    <property type="molecule type" value="Genomic_DNA"/>
</dbReference>
<dbReference type="Proteomes" id="UP000184420">
    <property type="component" value="Unassembled WGS sequence"/>
</dbReference>
<dbReference type="PANTHER" id="PTHR43039">
    <property type="entry name" value="ESTERASE-RELATED"/>
    <property type="match status" value="1"/>
</dbReference>
<gene>
    <name evidence="4" type="ORF">SAMN05444266_1046</name>
</gene>
<dbReference type="AlphaFoldDB" id="A0A1M7BQ07"/>